<dbReference type="Pfam" id="PF05860">
    <property type="entry name" value="TPS"/>
    <property type="match status" value="1"/>
</dbReference>
<dbReference type="InterPro" id="IPR012334">
    <property type="entry name" value="Pectin_lyas_fold"/>
</dbReference>
<name>A0A563VYF8_9CYAN</name>
<keyword evidence="4" id="KW-1185">Reference proteome</keyword>
<sequence length="987" mass="102275">MNLMPKIWLMSGVVTFCYWFPNLVQAQVVPDSTTPTTKITGDCLVQCDITGGVRADSNLFHSFREFNIGIGESLYFVDPGVANIFSRVTGNNSSEILGNLGVTGNANLWLINPQGIIFGNGATLDVNGSFVATTAEEIAFGDRGFFSANPDSQENLPLLTVNPSAFFYRQMGQNEPITIEGASLAVPDRENIVLLGAQNSESIPGVSLQGATISASQGNIQIGAIAADGIIKIDPDFQLEFSEDIARGDITVAQGSVIESSGMGGGSINIRGGELNVSGNSQIRSRTLGDTDGEDISITANTLNINGGLISSSSSGAGKSSNIIINTEILNVSGYGADSFQNLIRRGVTGNLSVEENEVSGIITLANNTGAAGNINVESDNIVFTDGAFLGNAIYSKGQGGDIDITATQNIELIRSGVLSLSALNSVGNTGNVTINAQKLIVQDGSLISTSTLGQGEGGDITIEAEESIELLRTPASSILPTSIFTNSVSPNSGDDTSPNSGNAGNLNLSTKTLIIQDGSQISSASGLLIGEGEVLPSGGAGGDIKIHADESVTISGSSENGIFPSSILSSTGINSNKPAGNITIDTSRFFFEGQALISASSVGEGNGGDIEINADEFMQINGSNETLPALIAESSSGVGIPNIDLTLVRGALLAITAVGEGGKIKLTTPILNLDKSSLISTISFGSGNGGNIEIEASQKVEVSNDVIISTATLSSGDAGDVNIDTNQLIANNNSIITTFSSGLGKAGDMTINADKINLESGGSLNATTQSGEEGNIDLTIADSLKLGDRASITTNAGNQGSGGNIKIDTGFLIAFPSSSITATANNGQGGNIDIKAQELFVASPNQIDASSDSGIDGRVNIERFNNNLRNNLTKLPDKTLERSNQIVSRCGAGDELAQNSFVYTGKGALPPSPLDGNFYSDEFLVDWGTETSEFELHQVHQSPNTEIVEATGWIVSDRGNVVLTSEKPSQILLPQYWDTCPFGNDK</sequence>
<evidence type="ECO:0000259" key="2">
    <source>
        <dbReference type="SMART" id="SM00912"/>
    </source>
</evidence>
<reference evidence="3 4" key="1">
    <citation type="submission" date="2019-01" db="EMBL/GenBank/DDBJ databases">
        <authorList>
            <person name="Brito A."/>
        </authorList>
    </citation>
    <scope>NUCLEOTIDE SEQUENCE [LARGE SCALE GENOMIC DNA]</scope>
    <source>
        <strain evidence="3">1</strain>
    </source>
</reference>
<dbReference type="InterPro" id="IPR008638">
    <property type="entry name" value="FhaB/CdiA-like_TPS"/>
</dbReference>
<gene>
    <name evidence="3" type="ORF">H1P_4580001</name>
</gene>
<dbReference type="InterPro" id="IPR011050">
    <property type="entry name" value="Pectin_lyase_fold/virulence"/>
</dbReference>
<evidence type="ECO:0000313" key="3">
    <source>
        <dbReference type="EMBL" id="VEP16498.1"/>
    </source>
</evidence>
<feature type="domain" description="Filamentous haemagglutinin FhaB/tRNA nuclease CdiA-like TPS" evidence="2">
    <location>
        <begin position="29"/>
        <end position="141"/>
    </location>
</feature>
<dbReference type="Proteomes" id="UP000320055">
    <property type="component" value="Unassembled WGS sequence"/>
</dbReference>
<dbReference type="SMART" id="SM00912">
    <property type="entry name" value="Haemagg_act"/>
    <property type="match status" value="1"/>
</dbReference>
<proteinExistence type="predicted"/>
<organism evidence="3 4">
    <name type="scientific">Hyella patelloides LEGE 07179</name>
    <dbReference type="NCBI Taxonomy" id="945734"/>
    <lineage>
        <taxon>Bacteria</taxon>
        <taxon>Bacillati</taxon>
        <taxon>Cyanobacteriota</taxon>
        <taxon>Cyanophyceae</taxon>
        <taxon>Pleurocapsales</taxon>
        <taxon>Hyellaceae</taxon>
        <taxon>Hyella</taxon>
    </lineage>
</organism>
<evidence type="ECO:0000313" key="4">
    <source>
        <dbReference type="Proteomes" id="UP000320055"/>
    </source>
</evidence>
<protein>
    <recommendedName>
        <fullName evidence="2">Filamentous haemagglutinin FhaB/tRNA nuclease CdiA-like TPS domain-containing protein</fullName>
    </recommendedName>
</protein>
<dbReference type="Gene3D" id="2.160.20.10">
    <property type="entry name" value="Single-stranded right-handed beta-helix, Pectin lyase-like"/>
    <property type="match status" value="3"/>
</dbReference>
<feature type="region of interest" description="Disordered" evidence="1">
    <location>
        <begin position="484"/>
        <end position="504"/>
    </location>
</feature>
<dbReference type="EMBL" id="CAACVJ010000399">
    <property type="protein sequence ID" value="VEP16498.1"/>
    <property type="molecule type" value="Genomic_DNA"/>
</dbReference>
<evidence type="ECO:0000256" key="1">
    <source>
        <dbReference type="SAM" id="MobiDB-lite"/>
    </source>
</evidence>
<dbReference type="AlphaFoldDB" id="A0A563VYF8"/>
<dbReference type="NCBIfam" id="TIGR01901">
    <property type="entry name" value="adhes_NPXG"/>
    <property type="match status" value="1"/>
</dbReference>
<dbReference type="SUPFAM" id="SSF51126">
    <property type="entry name" value="Pectin lyase-like"/>
    <property type="match status" value="5"/>
</dbReference>
<accession>A0A563VYF8</accession>
<dbReference type="OrthoDB" id="452776at2"/>